<keyword evidence="5" id="KW-1185">Reference proteome</keyword>
<dbReference type="EMBL" id="UGQT01000001">
    <property type="protein sequence ID" value="STZ57480.1"/>
    <property type="molecule type" value="Genomic_DNA"/>
</dbReference>
<dbReference type="InterPro" id="IPR001647">
    <property type="entry name" value="HTH_TetR"/>
</dbReference>
<evidence type="ECO:0000256" key="1">
    <source>
        <dbReference type="ARBA" id="ARBA00023125"/>
    </source>
</evidence>
<feature type="domain" description="HTH tetR-type" evidence="3">
    <location>
        <begin position="13"/>
        <end position="73"/>
    </location>
</feature>
<sequence length="180" mass="19653">MPEDWLFREGRRAAAAEHLYDAAAELIARDGGDALSVDKLAAETHCSRATVYRYVGGTQQIREAVLVRSATRIVDNVRHAVRGMSGDRRVITAIEVAVAQIRDDPAGRLFLESAQQSSTWITESAAVTAFATELAGVASDDKQCARWIARVVLSLLFWPDPDSEHTLLARFVAPAFAVSE</sequence>
<evidence type="ECO:0000313" key="4">
    <source>
        <dbReference type="EMBL" id="STZ57480.1"/>
    </source>
</evidence>
<dbReference type="GO" id="GO:0003677">
    <property type="term" value="F:DNA binding"/>
    <property type="evidence" value="ECO:0007669"/>
    <property type="project" value="UniProtKB-UniRule"/>
</dbReference>
<keyword evidence="1 2" id="KW-0238">DNA-binding</keyword>
<gene>
    <name evidence="4" type="ORF">NCTC10821_00981</name>
</gene>
<dbReference type="PROSITE" id="PS50977">
    <property type="entry name" value="HTH_TETR_2"/>
    <property type="match status" value="1"/>
</dbReference>
<dbReference type="SUPFAM" id="SSF46689">
    <property type="entry name" value="Homeodomain-like"/>
    <property type="match status" value="1"/>
</dbReference>
<evidence type="ECO:0000256" key="2">
    <source>
        <dbReference type="PROSITE-ProRule" id="PRU00335"/>
    </source>
</evidence>
<feature type="DNA-binding region" description="H-T-H motif" evidence="2">
    <location>
        <begin position="36"/>
        <end position="55"/>
    </location>
</feature>
<dbReference type="Pfam" id="PF00440">
    <property type="entry name" value="TetR_N"/>
    <property type="match status" value="1"/>
</dbReference>
<proteinExistence type="predicted"/>
<dbReference type="AlphaFoldDB" id="A0A378TA35"/>
<evidence type="ECO:0000259" key="3">
    <source>
        <dbReference type="PROSITE" id="PS50977"/>
    </source>
</evidence>
<reference evidence="4 5" key="1">
    <citation type="submission" date="2018-06" db="EMBL/GenBank/DDBJ databases">
        <authorList>
            <consortium name="Pathogen Informatics"/>
            <person name="Doyle S."/>
        </authorList>
    </citation>
    <scope>NUCLEOTIDE SEQUENCE [LARGE SCALE GENOMIC DNA]</scope>
    <source>
        <strain evidence="4 5">NCTC10821</strain>
    </source>
</reference>
<organism evidence="4 5">
    <name type="scientific">Mycolicibacterium tokaiense</name>
    <dbReference type="NCBI Taxonomy" id="39695"/>
    <lineage>
        <taxon>Bacteria</taxon>
        <taxon>Bacillati</taxon>
        <taxon>Actinomycetota</taxon>
        <taxon>Actinomycetes</taxon>
        <taxon>Mycobacteriales</taxon>
        <taxon>Mycobacteriaceae</taxon>
        <taxon>Mycolicibacterium</taxon>
    </lineage>
</organism>
<evidence type="ECO:0000313" key="5">
    <source>
        <dbReference type="Proteomes" id="UP000254978"/>
    </source>
</evidence>
<dbReference type="InterPro" id="IPR009057">
    <property type="entry name" value="Homeodomain-like_sf"/>
</dbReference>
<dbReference type="Proteomes" id="UP000254978">
    <property type="component" value="Unassembled WGS sequence"/>
</dbReference>
<protein>
    <submittedName>
        <fullName evidence="4">Transcriptional regulator</fullName>
    </submittedName>
</protein>
<accession>A0A378TA35</accession>
<name>A0A378TA35_9MYCO</name>
<dbReference type="Gene3D" id="1.10.357.10">
    <property type="entry name" value="Tetracycline Repressor, domain 2"/>
    <property type="match status" value="1"/>
</dbReference>
<dbReference type="OrthoDB" id="4569533at2"/>
<dbReference type="RefSeq" id="WP_068919711.1">
    <property type="nucleotide sequence ID" value="NZ_AP022600.1"/>
</dbReference>